<comment type="pathway">
    <text evidence="3">Protein modification; protein glycosylation.</text>
</comment>
<comment type="subcellular location">
    <subcellularLocation>
        <location evidence="3">Golgi apparatus</location>
        <location evidence="3">Golgi stack membrane</location>
        <topology evidence="3">Single-pass type II membrane protein</topology>
    </subcellularLocation>
</comment>
<keyword evidence="3" id="KW-0735">Signal-anchor</keyword>
<dbReference type="CDD" id="cd11301">
    <property type="entry name" value="Fut1_Fut2_like"/>
    <property type="match status" value="1"/>
</dbReference>
<sequence>MVFFMVAKYWTADFDKQQADTYILSPYPQKQILDYEYTLCSSPNIPIKPPPGSNIRCPRKPIVTVRQLGRLGNQMWEYVSVWAAAKKTGREPYVPSCLIQELGKIFRNLTVPPISYLAYCPVVEYPVTVTGDTLDHSNGSILLQNYIQLPTYIAPLLHEIQLMFQFKESIVEESQRLLHIASRGVNNITYVGVHVRRTDYIAYLKRKFHASAVEPDYFLRQMNICRNKYKPVMFVVVSDDPKWCERELRGDDVVVMKTKSPTQDLAIMAACNHSIIDYGTYGVWGAILAGGDTFIYNLPKSGGFVLASLLPDWHIVT</sequence>
<evidence type="ECO:0000256" key="1">
    <source>
        <dbReference type="ARBA" id="ARBA00022676"/>
    </source>
</evidence>
<keyword evidence="2 3" id="KW-0808">Transferase</keyword>
<proteinExistence type="inferred from homology"/>
<dbReference type="GO" id="GO:0005975">
    <property type="term" value="P:carbohydrate metabolic process"/>
    <property type="evidence" value="ECO:0007669"/>
    <property type="project" value="InterPro"/>
</dbReference>
<evidence type="ECO:0000256" key="2">
    <source>
        <dbReference type="ARBA" id="ARBA00022679"/>
    </source>
</evidence>
<evidence type="ECO:0000256" key="3">
    <source>
        <dbReference type="RuleBase" id="RU363129"/>
    </source>
</evidence>
<keyword evidence="5" id="KW-1185">Reference proteome</keyword>
<comment type="caution">
    <text evidence="4">The sequence shown here is derived from an EMBL/GenBank/DDBJ whole genome shotgun (WGS) entry which is preliminary data.</text>
</comment>
<keyword evidence="1 3" id="KW-0328">Glycosyltransferase</keyword>
<dbReference type="Pfam" id="PF01531">
    <property type="entry name" value="Glyco_transf_11"/>
    <property type="match status" value="1"/>
</dbReference>
<dbReference type="PANTHER" id="PTHR11927">
    <property type="entry name" value="GALACTOSIDE 2-L-FUCOSYLTRANSFERASE"/>
    <property type="match status" value="1"/>
</dbReference>
<gene>
    <name evidence="4" type="ORF">Cfor_12757</name>
</gene>
<dbReference type="EC" id="2.4.1.-" evidence="3"/>
<reference evidence="5" key="1">
    <citation type="submission" date="2020-01" db="EMBL/GenBank/DDBJ databases">
        <title>Draft genome sequence of the Termite Coptotermes fromosanus.</title>
        <authorList>
            <person name="Itakura S."/>
            <person name="Yosikawa Y."/>
            <person name="Umezawa K."/>
        </authorList>
    </citation>
    <scope>NUCLEOTIDE SEQUENCE [LARGE SCALE GENOMIC DNA]</scope>
</reference>
<dbReference type="OrthoDB" id="3226at2759"/>
<dbReference type="PANTHER" id="PTHR11927:SF9">
    <property type="entry name" value="L-FUCOSYLTRANSFERASE"/>
    <property type="match status" value="1"/>
</dbReference>
<dbReference type="UniPathway" id="UPA00378"/>
<comment type="similarity">
    <text evidence="3">Belongs to the glycosyltransferase 11 family.</text>
</comment>
<evidence type="ECO:0000313" key="5">
    <source>
        <dbReference type="Proteomes" id="UP000502823"/>
    </source>
</evidence>
<dbReference type="InterPro" id="IPR002516">
    <property type="entry name" value="Glyco_trans_11"/>
</dbReference>
<dbReference type="Proteomes" id="UP000502823">
    <property type="component" value="Unassembled WGS sequence"/>
</dbReference>
<evidence type="ECO:0000313" key="4">
    <source>
        <dbReference type="EMBL" id="GFG35184.1"/>
    </source>
</evidence>
<organism evidence="4 5">
    <name type="scientific">Coptotermes formosanus</name>
    <name type="common">Formosan subterranean termite</name>
    <dbReference type="NCBI Taxonomy" id="36987"/>
    <lineage>
        <taxon>Eukaryota</taxon>
        <taxon>Metazoa</taxon>
        <taxon>Ecdysozoa</taxon>
        <taxon>Arthropoda</taxon>
        <taxon>Hexapoda</taxon>
        <taxon>Insecta</taxon>
        <taxon>Pterygota</taxon>
        <taxon>Neoptera</taxon>
        <taxon>Polyneoptera</taxon>
        <taxon>Dictyoptera</taxon>
        <taxon>Blattodea</taxon>
        <taxon>Blattoidea</taxon>
        <taxon>Termitoidae</taxon>
        <taxon>Rhinotermitidae</taxon>
        <taxon>Coptotermes</taxon>
    </lineage>
</organism>
<keyword evidence="3" id="KW-0812">Transmembrane</keyword>
<dbReference type="GO" id="GO:0032580">
    <property type="term" value="C:Golgi cisterna membrane"/>
    <property type="evidence" value="ECO:0007669"/>
    <property type="project" value="UniProtKB-SubCell"/>
</dbReference>
<keyword evidence="3" id="KW-0325">Glycoprotein</keyword>
<dbReference type="GO" id="GO:0008107">
    <property type="term" value="F:galactoside 2-alpha-L-fucosyltransferase activity"/>
    <property type="evidence" value="ECO:0007669"/>
    <property type="project" value="InterPro"/>
</dbReference>
<dbReference type="Gene3D" id="3.40.50.11350">
    <property type="match status" value="1"/>
</dbReference>
<accession>A0A6L2PSL5</accession>
<dbReference type="InParanoid" id="A0A6L2PSL5"/>
<protein>
    <recommendedName>
        <fullName evidence="3">L-Fucosyltransferase</fullName>
        <ecNumber evidence="3">2.4.1.-</ecNumber>
    </recommendedName>
</protein>
<dbReference type="EMBL" id="BLKM01012015">
    <property type="protein sequence ID" value="GFG35184.1"/>
    <property type="molecule type" value="Genomic_DNA"/>
</dbReference>
<dbReference type="AlphaFoldDB" id="A0A6L2PSL5"/>
<name>A0A6L2PSL5_COPFO</name>
<keyword evidence="3" id="KW-0333">Golgi apparatus</keyword>